<name>A0AAE0KUC8_9CHLO</name>
<dbReference type="AlphaFoldDB" id="A0AAE0KUC8"/>
<dbReference type="Proteomes" id="UP001190700">
    <property type="component" value="Unassembled WGS sequence"/>
</dbReference>
<sequence>SSATALQPLVVAAHQAVWSLWTVFAFACAPVEQAALAFLPPIKGAFERRQTVQLIVASGAVVGVMGGITCLVSVLCVPHLLTPDAALWGTMQSVKFPAMLSLFLAGVDVALNGTLIAAGASPFQGGVFASSSPCARSQLVRHVA</sequence>
<evidence type="ECO:0000256" key="1">
    <source>
        <dbReference type="SAM" id="Phobius"/>
    </source>
</evidence>
<feature type="transmembrane region" description="Helical" evidence="1">
    <location>
        <begin position="54"/>
        <end position="80"/>
    </location>
</feature>
<dbReference type="EMBL" id="LGRX02017386">
    <property type="protein sequence ID" value="KAK3260840.1"/>
    <property type="molecule type" value="Genomic_DNA"/>
</dbReference>
<keyword evidence="3" id="KW-1185">Reference proteome</keyword>
<gene>
    <name evidence="2" type="ORF">CYMTET_30224</name>
</gene>
<organism evidence="2 3">
    <name type="scientific">Cymbomonas tetramitiformis</name>
    <dbReference type="NCBI Taxonomy" id="36881"/>
    <lineage>
        <taxon>Eukaryota</taxon>
        <taxon>Viridiplantae</taxon>
        <taxon>Chlorophyta</taxon>
        <taxon>Pyramimonadophyceae</taxon>
        <taxon>Pyramimonadales</taxon>
        <taxon>Pyramimonadaceae</taxon>
        <taxon>Cymbomonas</taxon>
    </lineage>
</organism>
<evidence type="ECO:0000313" key="2">
    <source>
        <dbReference type="EMBL" id="KAK3260840.1"/>
    </source>
</evidence>
<feature type="transmembrane region" description="Helical" evidence="1">
    <location>
        <begin position="100"/>
        <end position="120"/>
    </location>
</feature>
<feature type="transmembrane region" description="Helical" evidence="1">
    <location>
        <begin position="20"/>
        <end position="42"/>
    </location>
</feature>
<accession>A0AAE0KUC8</accession>
<keyword evidence="1" id="KW-0472">Membrane</keyword>
<feature type="non-terminal residue" evidence="2">
    <location>
        <position position="1"/>
    </location>
</feature>
<comment type="caution">
    <text evidence="2">The sequence shown here is derived from an EMBL/GenBank/DDBJ whole genome shotgun (WGS) entry which is preliminary data.</text>
</comment>
<proteinExistence type="predicted"/>
<keyword evidence="1" id="KW-0812">Transmembrane</keyword>
<evidence type="ECO:0008006" key="4">
    <source>
        <dbReference type="Google" id="ProtNLM"/>
    </source>
</evidence>
<keyword evidence="1" id="KW-1133">Transmembrane helix</keyword>
<evidence type="ECO:0000313" key="3">
    <source>
        <dbReference type="Proteomes" id="UP001190700"/>
    </source>
</evidence>
<reference evidence="2 3" key="1">
    <citation type="journal article" date="2015" name="Genome Biol. Evol.">
        <title>Comparative Genomics of a Bacterivorous Green Alga Reveals Evolutionary Causalities and Consequences of Phago-Mixotrophic Mode of Nutrition.</title>
        <authorList>
            <person name="Burns J.A."/>
            <person name="Paasch A."/>
            <person name="Narechania A."/>
            <person name="Kim E."/>
        </authorList>
    </citation>
    <scope>NUCLEOTIDE SEQUENCE [LARGE SCALE GENOMIC DNA]</scope>
    <source>
        <strain evidence="2 3">PLY_AMNH</strain>
    </source>
</reference>
<protein>
    <recommendedName>
        <fullName evidence="4">Protein DETOXIFICATION</fullName>
    </recommendedName>
</protein>